<comment type="subcellular location">
    <subcellularLocation>
        <location evidence="1">Cell envelope</location>
    </subcellularLocation>
</comment>
<accession>A0A3B0ZGN7</accession>
<dbReference type="InterPro" id="IPR017937">
    <property type="entry name" value="Thioredoxin_CS"/>
</dbReference>
<dbReference type="Pfam" id="PF00578">
    <property type="entry name" value="AhpC-TSA"/>
    <property type="match status" value="1"/>
</dbReference>
<protein>
    <recommendedName>
        <fullName evidence="5">Thioredoxin domain-containing protein</fullName>
    </recommendedName>
</protein>
<dbReference type="GO" id="GO:0017004">
    <property type="term" value="P:cytochrome complex assembly"/>
    <property type="evidence" value="ECO:0007669"/>
    <property type="project" value="UniProtKB-KW"/>
</dbReference>
<organism evidence="6">
    <name type="scientific">hydrothermal vent metagenome</name>
    <dbReference type="NCBI Taxonomy" id="652676"/>
    <lineage>
        <taxon>unclassified sequences</taxon>
        <taxon>metagenomes</taxon>
        <taxon>ecological metagenomes</taxon>
    </lineage>
</organism>
<dbReference type="CDD" id="cd02966">
    <property type="entry name" value="TlpA_like_family"/>
    <property type="match status" value="1"/>
</dbReference>
<name>A0A3B0ZGN7_9ZZZZ</name>
<dbReference type="InterPro" id="IPR050553">
    <property type="entry name" value="Thioredoxin_ResA/DsbE_sf"/>
</dbReference>
<sequence>MRRLTVIRIMLLPLFALLLTACEVAHDHATESHQRVVPGESLSELLLPGLDRDDLQISQLQGKVVVLNVWATWCPPCRRELPSLQRLGEQLDSERFAVLGLSVDDDKHHPREYLIDRKIELTSYIDLDMSIAGKLGAQVFPDTYLIGADGRLLMNIEGEREWDSPQVIAALEAAYRGDYALLQGIKHQDVRD</sequence>
<keyword evidence="4" id="KW-0676">Redox-active center</keyword>
<dbReference type="GO" id="GO:0030313">
    <property type="term" value="C:cell envelope"/>
    <property type="evidence" value="ECO:0007669"/>
    <property type="project" value="UniProtKB-SubCell"/>
</dbReference>
<keyword evidence="2" id="KW-0201">Cytochrome c-type biogenesis</keyword>
<dbReference type="AlphaFoldDB" id="A0A3B0ZGN7"/>
<dbReference type="PANTHER" id="PTHR42852:SF6">
    <property type="entry name" value="THIOL:DISULFIDE INTERCHANGE PROTEIN DSBE"/>
    <property type="match status" value="1"/>
</dbReference>
<dbReference type="InterPro" id="IPR000866">
    <property type="entry name" value="AhpC/TSA"/>
</dbReference>
<dbReference type="InterPro" id="IPR013766">
    <property type="entry name" value="Thioredoxin_domain"/>
</dbReference>
<evidence type="ECO:0000256" key="1">
    <source>
        <dbReference type="ARBA" id="ARBA00004196"/>
    </source>
</evidence>
<dbReference type="InterPro" id="IPR036249">
    <property type="entry name" value="Thioredoxin-like_sf"/>
</dbReference>
<reference evidence="6" key="1">
    <citation type="submission" date="2018-06" db="EMBL/GenBank/DDBJ databases">
        <authorList>
            <person name="Zhirakovskaya E."/>
        </authorList>
    </citation>
    <scope>NUCLEOTIDE SEQUENCE</scope>
</reference>
<dbReference type="GO" id="GO:0016491">
    <property type="term" value="F:oxidoreductase activity"/>
    <property type="evidence" value="ECO:0007669"/>
    <property type="project" value="InterPro"/>
</dbReference>
<gene>
    <name evidence="6" type="ORF">MNBD_GAMMA17-132</name>
</gene>
<dbReference type="Gene3D" id="3.40.30.10">
    <property type="entry name" value="Glutaredoxin"/>
    <property type="match status" value="1"/>
</dbReference>
<dbReference type="PROSITE" id="PS00194">
    <property type="entry name" value="THIOREDOXIN_1"/>
    <property type="match status" value="1"/>
</dbReference>
<proteinExistence type="predicted"/>
<feature type="domain" description="Thioredoxin" evidence="5">
    <location>
        <begin position="36"/>
        <end position="176"/>
    </location>
</feature>
<dbReference type="GO" id="GO:0016209">
    <property type="term" value="F:antioxidant activity"/>
    <property type="evidence" value="ECO:0007669"/>
    <property type="project" value="InterPro"/>
</dbReference>
<evidence type="ECO:0000256" key="3">
    <source>
        <dbReference type="ARBA" id="ARBA00023157"/>
    </source>
</evidence>
<evidence type="ECO:0000256" key="2">
    <source>
        <dbReference type="ARBA" id="ARBA00022748"/>
    </source>
</evidence>
<evidence type="ECO:0000259" key="5">
    <source>
        <dbReference type="PROSITE" id="PS51352"/>
    </source>
</evidence>
<keyword evidence="3" id="KW-1015">Disulfide bond</keyword>
<evidence type="ECO:0000313" key="6">
    <source>
        <dbReference type="EMBL" id="VAW88240.1"/>
    </source>
</evidence>
<dbReference type="EMBL" id="UOFQ01000091">
    <property type="protein sequence ID" value="VAW88240.1"/>
    <property type="molecule type" value="Genomic_DNA"/>
</dbReference>
<dbReference type="PROSITE" id="PS51257">
    <property type="entry name" value="PROKAR_LIPOPROTEIN"/>
    <property type="match status" value="1"/>
</dbReference>
<evidence type="ECO:0000256" key="4">
    <source>
        <dbReference type="ARBA" id="ARBA00023284"/>
    </source>
</evidence>
<dbReference type="SUPFAM" id="SSF52833">
    <property type="entry name" value="Thioredoxin-like"/>
    <property type="match status" value="1"/>
</dbReference>
<dbReference type="PANTHER" id="PTHR42852">
    <property type="entry name" value="THIOL:DISULFIDE INTERCHANGE PROTEIN DSBE"/>
    <property type="match status" value="1"/>
</dbReference>
<dbReference type="PROSITE" id="PS51352">
    <property type="entry name" value="THIOREDOXIN_2"/>
    <property type="match status" value="1"/>
</dbReference>